<evidence type="ECO:0000256" key="1">
    <source>
        <dbReference type="ARBA" id="ARBA00022598"/>
    </source>
</evidence>
<dbReference type="SUPFAM" id="SSF52317">
    <property type="entry name" value="Class I glutamine amidotransferase-like"/>
    <property type="match status" value="1"/>
</dbReference>
<organism evidence="9 10">
    <name type="scientific">Veillonella montpellierensis DNF00314</name>
    <dbReference type="NCBI Taxonomy" id="1401067"/>
    <lineage>
        <taxon>Bacteria</taxon>
        <taxon>Bacillati</taxon>
        <taxon>Bacillota</taxon>
        <taxon>Negativicutes</taxon>
        <taxon>Veillonellales</taxon>
        <taxon>Veillonellaceae</taxon>
        <taxon>Veillonella</taxon>
    </lineage>
</organism>
<keyword evidence="10" id="KW-1185">Reference proteome</keyword>
<dbReference type="GO" id="GO:0006164">
    <property type="term" value="P:purine nucleotide biosynthetic process"/>
    <property type="evidence" value="ECO:0007669"/>
    <property type="project" value="UniProtKB-KW"/>
</dbReference>
<gene>
    <name evidence="9" type="ORF">HMPREF0872_07995</name>
</gene>
<keyword evidence="1" id="KW-0436">Ligase</keyword>
<dbReference type="Gene3D" id="3.40.50.880">
    <property type="match status" value="1"/>
</dbReference>
<dbReference type="SUPFAM" id="SSF56042">
    <property type="entry name" value="PurM C-terminal domain-like"/>
    <property type="match status" value="2"/>
</dbReference>
<keyword evidence="2" id="KW-0479">Metal-binding</keyword>
<dbReference type="InterPro" id="IPR036676">
    <property type="entry name" value="PurM-like_C_sf"/>
</dbReference>
<dbReference type="FunFam" id="3.30.1330.10:FF:000013">
    <property type="entry name" value="Phosphoribosylformylglycinamidine synthase"/>
    <property type="match status" value="1"/>
</dbReference>
<dbReference type="InterPro" id="IPR029062">
    <property type="entry name" value="Class_I_gatase-like"/>
</dbReference>
<evidence type="ECO:0000259" key="7">
    <source>
        <dbReference type="Pfam" id="PF02769"/>
    </source>
</evidence>
<dbReference type="CDD" id="cd02204">
    <property type="entry name" value="PurL_repeat2"/>
    <property type="match status" value="1"/>
</dbReference>
<evidence type="ECO:0000313" key="9">
    <source>
        <dbReference type="EMBL" id="KGF46504.1"/>
    </source>
</evidence>
<evidence type="ECO:0000313" key="10">
    <source>
        <dbReference type="Proteomes" id="UP000029628"/>
    </source>
</evidence>
<feature type="domain" description="Phosphoribosylformylglycinamidine synthase linker" evidence="8">
    <location>
        <begin position="180"/>
        <end position="226"/>
    </location>
</feature>
<evidence type="ECO:0000256" key="6">
    <source>
        <dbReference type="ARBA" id="ARBA00022842"/>
    </source>
</evidence>
<dbReference type="EMBL" id="JRNT01000037">
    <property type="protein sequence ID" value="KGF46504.1"/>
    <property type="molecule type" value="Genomic_DNA"/>
</dbReference>
<keyword evidence="3" id="KW-0547">Nucleotide-binding</keyword>
<dbReference type="GO" id="GO:0005524">
    <property type="term" value="F:ATP binding"/>
    <property type="evidence" value="ECO:0007669"/>
    <property type="project" value="UniProtKB-KW"/>
</dbReference>
<dbReference type="GO" id="GO:0046872">
    <property type="term" value="F:metal ion binding"/>
    <property type="evidence" value="ECO:0007669"/>
    <property type="project" value="UniProtKB-KW"/>
</dbReference>
<dbReference type="NCBIfam" id="TIGR01857">
    <property type="entry name" value="FGAM-synthase"/>
    <property type="match status" value="1"/>
</dbReference>
<dbReference type="RefSeq" id="WP_038153128.1">
    <property type="nucleotide sequence ID" value="NZ_JRNT01000037.1"/>
</dbReference>
<evidence type="ECO:0000256" key="3">
    <source>
        <dbReference type="ARBA" id="ARBA00022741"/>
    </source>
</evidence>
<evidence type="ECO:0000259" key="8">
    <source>
        <dbReference type="Pfam" id="PF18072"/>
    </source>
</evidence>
<dbReference type="eggNOG" id="COG0046">
    <property type="taxonomic scope" value="Bacteria"/>
</dbReference>
<dbReference type="AlphaFoldDB" id="A0A096CMG2"/>
<proteinExistence type="predicted"/>
<dbReference type="InterPro" id="IPR041609">
    <property type="entry name" value="PurL_linker"/>
</dbReference>
<dbReference type="GO" id="GO:0004642">
    <property type="term" value="F:phosphoribosylformylglycinamidine synthase activity"/>
    <property type="evidence" value="ECO:0007669"/>
    <property type="project" value="TreeGrafter"/>
</dbReference>
<dbReference type="PROSITE" id="PS51273">
    <property type="entry name" value="GATASE_TYPE_1"/>
    <property type="match status" value="1"/>
</dbReference>
<evidence type="ECO:0000256" key="4">
    <source>
        <dbReference type="ARBA" id="ARBA00022755"/>
    </source>
</evidence>
<evidence type="ECO:0000256" key="2">
    <source>
        <dbReference type="ARBA" id="ARBA00022723"/>
    </source>
</evidence>
<dbReference type="InterPro" id="IPR010141">
    <property type="entry name" value="FGAM_synthase"/>
</dbReference>
<sequence length="1247" mass="137535">MSIYRLFVTKRSAFAHEAKHLLETLTNELSLPATSVTIYERYDIEGVTADDMDRATQLIFSEPPVDEVFHELPIPTPSFVLATEYVPGQYDQRADSAEQCINMLTLQTGHTVRTARVFVIGGTFTPDEETTIQNYLINPIDTRQASLDIPTSLEWQELAPKSVEVLHNFINYSHKELSSMHDNLQLAMTIRDLEVIQEYFKEEEQRDPSIAEIRVLDTYWSDHCRHTTFMTELTSIDIEQKRFTYPIQQAFDEYMAGRSSIYTETSKPRSLMDMATLAMKELRHQGALQALDESEEINACTIVVPVDVNGEEEEWLLLFKNETHNHPTEIEPFGGAATCLGGCIRDPLSGRAYVYQAMRVTGSGDPRTPLSQTLRGKLPQRKITQEAARGYASYGNQIGLATGEVKEYYHDGFVAKHMEIGAVIGAVPRANVRRESPVPGDVILLIGGKTGRDGCGGATGSSKEHTLTSLDTCGAEVQKGNPLTERNLQRLFRRSEVSTLIKRCNDFGAGGVSVAIGELTDGVTINLDAVPKKYDGLNGTELAISESQERMAVVIAPDDVPAFIQYCEEENIEATVVATVTDTNRLVMTWQGVPIVDISRDFLSTNGAKQTQNATITAPTGTYFKTGLAKIQNFHDQWIDAVSTLSVASQQGLQECFDSTIGANTVLMPYSGKYQKTPVQGMAAKLPVLHGETTTASIMTHGFVPALANWSPFHGAQYAVLLSVAKLVALGGHREDAYLTLQEYFERLNDNPQSWGKPVSALLGAYQAQKSLSIAAIGGKDSMSGTFMDMTVPPTLVSFAVTTAPVDRIISPDLKDVNHRLILLQVPRTFDDTPDWEAFKKNCQILQKEIDHGRVYSAYVVDEGGIPEAVSKMALGNRIGVKFDQYAEGYLFQPSLGSFLYEVDITAINHLLEIDEVKIIGTTIDKPHIEWKDNIVTLDEIQQAYEKPLSSIFPIHAPNGSGEAVAYIHDRHSKKLATPSIGKPHVLIPVFPGTNCEYDSARAFEQAGAHVHTVIIRNHTIAQLEESIQVLKKQLDTSQILMFPGGFSAGDEPDGAGKFMATLFRNQYLSESLENLLYKRDGLVLGICNGFQALIKLGLLPTGHIHPLTANSPTLTYNTIGRHISRMVHTKIISTQSPWMCQMKAGDIYTVPISHGEGRFIASPKQIVEFNRTGQIATQYVDMTGVASMDAQYNPNQSVAAIEGLLSPDGKVFGKMAHVERYGYGVHKNIPGNLVMPLFSSGVSYFK</sequence>
<accession>A0A096CMG2</accession>
<dbReference type="InterPro" id="IPR036921">
    <property type="entry name" value="PurM-like_N_sf"/>
</dbReference>
<dbReference type="SMART" id="SM01211">
    <property type="entry name" value="GATase_5"/>
    <property type="match status" value="1"/>
</dbReference>
<dbReference type="Gene3D" id="3.30.1330.10">
    <property type="entry name" value="PurM-like, N-terminal domain"/>
    <property type="match status" value="2"/>
</dbReference>
<dbReference type="Proteomes" id="UP000029628">
    <property type="component" value="Unassembled WGS sequence"/>
</dbReference>
<name>A0A096CMG2_9FIRM</name>
<protein>
    <submittedName>
        <fullName evidence="9">Phosphoribosylformylglycinamidine synthase</fullName>
    </submittedName>
</protein>
<dbReference type="SUPFAM" id="SSF55326">
    <property type="entry name" value="PurM N-terminal domain-like"/>
    <property type="match status" value="2"/>
</dbReference>
<keyword evidence="5" id="KW-0067">ATP-binding</keyword>
<dbReference type="PANTHER" id="PTHR10099">
    <property type="entry name" value="PHOSPHORIBOSYLFORMYLGLYCINAMIDINE SYNTHASE"/>
    <property type="match status" value="1"/>
</dbReference>
<dbReference type="eggNOG" id="COG0047">
    <property type="taxonomic scope" value="Bacteria"/>
</dbReference>
<evidence type="ECO:0000256" key="5">
    <source>
        <dbReference type="ARBA" id="ARBA00022840"/>
    </source>
</evidence>
<keyword evidence="6" id="KW-0460">Magnesium</keyword>
<feature type="domain" description="PurM-like C-terminal" evidence="7">
    <location>
        <begin position="439"/>
        <end position="590"/>
    </location>
</feature>
<comment type="caution">
    <text evidence="9">The sequence shown here is derived from an EMBL/GenBank/DDBJ whole genome shotgun (WGS) entry which is preliminary data.</text>
</comment>
<dbReference type="Pfam" id="PF18072">
    <property type="entry name" value="FGAR-AT_linker"/>
    <property type="match status" value="1"/>
</dbReference>
<dbReference type="InterPro" id="IPR010918">
    <property type="entry name" value="PurM-like_C_dom"/>
</dbReference>
<dbReference type="GO" id="GO:0005737">
    <property type="term" value="C:cytoplasm"/>
    <property type="evidence" value="ECO:0007669"/>
    <property type="project" value="TreeGrafter"/>
</dbReference>
<dbReference type="Gene3D" id="3.90.650.10">
    <property type="entry name" value="PurM-like C-terminal domain"/>
    <property type="match status" value="2"/>
</dbReference>
<dbReference type="PANTHER" id="PTHR10099:SF1">
    <property type="entry name" value="PHOSPHORIBOSYLFORMYLGLYCINAMIDINE SYNTHASE"/>
    <property type="match status" value="1"/>
</dbReference>
<dbReference type="CDD" id="cd02203">
    <property type="entry name" value="PurL_repeat1"/>
    <property type="match status" value="1"/>
</dbReference>
<keyword evidence="4" id="KW-0658">Purine biosynthesis</keyword>
<reference evidence="9 10" key="1">
    <citation type="submission" date="2014-07" db="EMBL/GenBank/DDBJ databases">
        <authorList>
            <person name="McCorrison J."/>
            <person name="Sanka R."/>
            <person name="Torralba M."/>
            <person name="Gillis M."/>
            <person name="Haft D.H."/>
            <person name="Methe B."/>
            <person name="Sutton G."/>
            <person name="Nelson K.E."/>
        </authorList>
    </citation>
    <scope>NUCLEOTIDE SEQUENCE [LARGE SCALE GENOMIC DNA]</scope>
    <source>
        <strain evidence="9 10">DNF00314</strain>
    </source>
</reference>
<dbReference type="Pfam" id="PF13507">
    <property type="entry name" value="GATase_5"/>
    <property type="match status" value="1"/>
</dbReference>
<dbReference type="Pfam" id="PF02769">
    <property type="entry name" value="AIRS_C"/>
    <property type="match status" value="1"/>
</dbReference>